<dbReference type="PRINTS" id="PR01715">
    <property type="entry name" value="FERRIBNDNGPP"/>
</dbReference>
<protein>
    <submittedName>
        <fullName evidence="8">Iron-siderophore ABC transporter substrate-binding protein</fullName>
    </submittedName>
</protein>
<evidence type="ECO:0000256" key="3">
    <source>
        <dbReference type="ARBA" id="ARBA00022448"/>
    </source>
</evidence>
<keyword evidence="4" id="KW-0410">Iron transport</keyword>
<comment type="similarity">
    <text evidence="2">Belongs to the bacterial solute-binding protein 8 family.</text>
</comment>
<feature type="signal peptide" evidence="6">
    <location>
        <begin position="1"/>
        <end position="25"/>
    </location>
</feature>
<comment type="caution">
    <text evidence="8">The sequence shown here is derived from an EMBL/GenBank/DDBJ whole genome shotgun (WGS) entry which is preliminary data.</text>
</comment>
<dbReference type="Proteomes" id="UP000305234">
    <property type="component" value="Unassembled WGS sequence"/>
</dbReference>
<keyword evidence="4" id="KW-0406">Ion transport</keyword>
<dbReference type="GO" id="GO:1901678">
    <property type="term" value="P:iron coordination entity transport"/>
    <property type="evidence" value="ECO:0007669"/>
    <property type="project" value="UniProtKB-ARBA"/>
</dbReference>
<sequence>MRLINVHLRLLVIVVSLLLSFFSHAAEMIENQVSSHPFAETPKRVVVLNWDLLEQVLALGVTPVGAPELASYRLWVVKPEAPKEITDIGSRSEPNLELIANLKPDVILAASPQQDILPILEQIAPVVYLPNFTEKENAANTAIAHFKTIGKLLDKEDIAKQQLTEMEVKLSKLKQKLAPYYAPNTDLVVMRFSTLNSVFLYSNNSSTQYVVSKLGFNNPIPVKPRAWGIQQTRINTLQQAGASYVLYMQPFPQEEKLKDARLWQALPFVKEGRVNSVRSVWNYGGAMSLLYLAEAITDSLIDLAEDK</sequence>
<organism evidence="8 9">
    <name type="scientific">Vibrio kanaloae</name>
    <dbReference type="NCBI Taxonomy" id="170673"/>
    <lineage>
        <taxon>Bacteria</taxon>
        <taxon>Pseudomonadati</taxon>
        <taxon>Pseudomonadota</taxon>
        <taxon>Gammaproteobacteria</taxon>
        <taxon>Vibrionales</taxon>
        <taxon>Vibrionaceae</taxon>
        <taxon>Vibrio</taxon>
    </lineage>
</organism>
<evidence type="ECO:0000256" key="2">
    <source>
        <dbReference type="ARBA" id="ARBA00008814"/>
    </source>
</evidence>
<name>A0A4U1Z7U9_9VIBR</name>
<reference evidence="8 9" key="1">
    <citation type="submission" date="2019-04" db="EMBL/GenBank/DDBJ databases">
        <title>A reverse ecology approach based on a biological definition of microbial populations.</title>
        <authorList>
            <person name="Arevalo P."/>
            <person name="Vaninsberghe D."/>
            <person name="Elsherbini J."/>
            <person name="Gore J."/>
            <person name="Polz M."/>
        </authorList>
    </citation>
    <scope>NUCLEOTIDE SEQUENCE [LARGE SCALE GENOMIC DNA]</scope>
    <source>
        <strain evidence="8 9">10N.261.46.E4</strain>
    </source>
</reference>
<evidence type="ECO:0000256" key="1">
    <source>
        <dbReference type="ARBA" id="ARBA00004196"/>
    </source>
</evidence>
<dbReference type="PROSITE" id="PS50983">
    <property type="entry name" value="FE_B12_PBP"/>
    <property type="match status" value="1"/>
</dbReference>
<dbReference type="PANTHER" id="PTHR30532:SF1">
    <property type="entry name" value="IRON(3+)-HYDROXAMATE-BINDING PROTEIN FHUD"/>
    <property type="match status" value="1"/>
</dbReference>
<dbReference type="GO" id="GO:0030288">
    <property type="term" value="C:outer membrane-bounded periplasmic space"/>
    <property type="evidence" value="ECO:0007669"/>
    <property type="project" value="TreeGrafter"/>
</dbReference>
<dbReference type="AlphaFoldDB" id="A0A4U1Z7U9"/>
<evidence type="ECO:0000259" key="7">
    <source>
        <dbReference type="PROSITE" id="PS50983"/>
    </source>
</evidence>
<dbReference type="InterPro" id="IPR002491">
    <property type="entry name" value="ABC_transptr_periplasmic_BD"/>
</dbReference>
<keyword evidence="3" id="KW-0813">Transport</keyword>
<evidence type="ECO:0000256" key="4">
    <source>
        <dbReference type="ARBA" id="ARBA00022496"/>
    </source>
</evidence>
<evidence type="ECO:0000313" key="8">
    <source>
        <dbReference type="EMBL" id="TKF28571.1"/>
    </source>
</evidence>
<dbReference type="Gene3D" id="3.40.50.1980">
    <property type="entry name" value="Nitrogenase molybdenum iron protein domain"/>
    <property type="match status" value="2"/>
</dbReference>
<keyword evidence="4" id="KW-0408">Iron</keyword>
<comment type="subcellular location">
    <subcellularLocation>
        <location evidence="1">Cell envelope</location>
    </subcellularLocation>
</comment>
<dbReference type="CDD" id="cd01146">
    <property type="entry name" value="FhuD"/>
    <property type="match status" value="1"/>
</dbReference>
<accession>A0A4U1Z7U9</accession>
<evidence type="ECO:0000313" key="9">
    <source>
        <dbReference type="Proteomes" id="UP000305234"/>
    </source>
</evidence>
<dbReference type="Pfam" id="PF01497">
    <property type="entry name" value="Peripla_BP_2"/>
    <property type="match status" value="1"/>
</dbReference>
<evidence type="ECO:0000256" key="5">
    <source>
        <dbReference type="ARBA" id="ARBA00022729"/>
    </source>
</evidence>
<keyword evidence="5 6" id="KW-0732">Signal</keyword>
<feature type="domain" description="Fe/B12 periplasmic-binding" evidence="7">
    <location>
        <begin position="44"/>
        <end position="307"/>
    </location>
</feature>
<dbReference type="InterPro" id="IPR051313">
    <property type="entry name" value="Bact_iron-sidero_bind"/>
</dbReference>
<dbReference type="SUPFAM" id="SSF53807">
    <property type="entry name" value="Helical backbone' metal receptor"/>
    <property type="match status" value="1"/>
</dbReference>
<feature type="chain" id="PRO_5020260654" evidence="6">
    <location>
        <begin position="26"/>
        <end position="307"/>
    </location>
</feature>
<dbReference type="PANTHER" id="PTHR30532">
    <property type="entry name" value="IRON III DICITRATE-BINDING PERIPLASMIC PROTEIN"/>
    <property type="match status" value="1"/>
</dbReference>
<proteinExistence type="inferred from homology"/>
<gene>
    <name evidence="8" type="ORF">FCV52_01460</name>
</gene>
<evidence type="ECO:0000256" key="6">
    <source>
        <dbReference type="SAM" id="SignalP"/>
    </source>
</evidence>
<dbReference type="EMBL" id="SYUW01000003">
    <property type="protein sequence ID" value="TKF28571.1"/>
    <property type="molecule type" value="Genomic_DNA"/>
</dbReference>